<feature type="signal peptide" evidence="1">
    <location>
        <begin position="1"/>
        <end position="21"/>
    </location>
</feature>
<comment type="caution">
    <text evidence="2">The sequence shown here is derived from an EMBL/GenBank/DDBJ whole genome shotgun (WGS) entry which is preliminary data.</text>
</comment>
<evidence type="ECO:0000313" key="3">
    <source>
        <dbReference type="Proteomes" id="UP001424459"/>
    </source>
</evidence>
<dbReference type="Proteomes" id="UP001424459">
    <property type="component" value="Unassembled WGS sequence"/>
</dbReference>
<dbReference type="EMBL" id="BAABBR010000001">
    <property type="protein sequence ID" value="GAA4033038.1"/>
    <property type="molecule type" value="Genomic_DNA"/>
</dbReference>
<keyword evidence="1" id="KW-0732">Signal</keyword>
<gene>
    <name evidence="2" type="ORF">GCM10022281_10990</name>
</gene>
<protein>
    <submittedName>
        <fullName evidence="2">Uncharacterized protein</fullName>
    </submittedName>
</protein>
<evidence type="ECO:0000256" key="1">
    <source>
        <dbReference type="SAM" id="SignalP"/>
    </source>
</evidence>
<keyword evidence="3" id="KW-1185">Reference proteome</keyword>
<name>A0ABP7TYU5_9SPHN</name>
<proteinExistence type="predicted"/>
<evidence type="ECO:0000313" key="2">
    <source>
        <dbReference type="EMBL" id="GAA4033038.1"/>
    </source>
</evidence>
<sequence>MHGRAGLAAVALLALASTASAQRLLHAGAGWAAFERSAGLCEAVARSELQALPGRVQARTAFAFTRDGRRRGELHIIFARPVRAGAAAVLTVGSSSFLLATSGNNAWSRGPAQEQAIIAAIRAAGEMRVRAPGVGGSISDRYLLGGAPTAIDAAALACAP</sequence>
<reference evidence="3" key="1">
    <citation type="journal article" date="2019" name="Int. J. Syst. Evol. Microbiol.">
        <title>The Global Catalogue of Microorganisms (GCM) 10K type strain sequencing project: providing services to taxonomists for standard genome sequencing and annotation.</title>
        <authorList>
            <consortium name="The Broad Institute Genomics Platform"/>
            <consortium name="The Broad Institute Genome Sequencing Center for Infectious Disease"/>
            <person name="Wu L."/>
            <person name="Ma J."/>
        </authorList>
    </citation>
    <scope>NUCLEOTIDE SEQUENCE [LARGE SCALE GENOMIC DNA]</scope>
    <source>
        <strain evidence="3">JCM 17564</strain>
    </source>
</reference>
<organism evidence="2 3">
    <name type="scientific">Sphingomonas rosea</name>
    <dbReference type="NCBI Taxonomy" id="335605"/>
    <lineage>
        <taxon>Bacteria</taxon>
        <taxon>Pseudomonadati</taxon>
        <taxon>Pseudomonadota</taxon>
        <taxon>Alphaproteobacteria</taxon>
        <taxon>Sphingomonadales</taxon>
        <taxon>Sphingomonadaceae</taxon>
        <taxon>Sphingomonas</taxon>
    </lineage>
</organism>
<feature type="chain" id="PRO_5045122516" evidence="1">
    <location>
        <begin position="22"/>
        <end position="160"/>
    </location>
</feature>
<accession>A0ABP7TYU5</accession>